<keyword evidence="2" id="KW-0808">Transferase</keyword>
<dbReference type="PANTHER" id="PTHR42912">
    <property type="entry name" value="METHYLTRANSFERASE"/>
    <property type="match status" value="1"/>
</dbReference>
<protein>
    <submittedName>
        <fullName evidence="2">Class I SAM-dependent methyltransferase</fullName>
        <ecNumber evidence="2">2.1.1.-</ecNumber>
    </submittedName>
</protein>
<keyword evidence="3" id="KW-1185">Reference proteome</keyword>
<organism evidence="2 3">
    <name type="scientific">Methylobacterium komagatae</name>
    <dbReference type="NCBI Taxonomy" id="374425"/>
    <lineage>
        <taxon>Bacteria</taxon>
        <taxon>Pseudomonadati</taxon>
        <taxon>Pseudomonadota</taxon>
        <taxon>Alphaproteobacteria</taxon>
        <taxon>Hyphomicrobiales</taxon>
        <taxon>Methylobacteriaceae</taxon>
        <taxon>Methylobacterium</taxon>
    </lineage>
</organism>
<dbReference type="InterPro" id="IPR050508">
    <property type="entry name" value="Methyltransf_Superfamily"/>
</dbReference>
<evidence type="ECO:0000259" key="1">
    <source>
        <dbReference type="Pfam" id="PF08241"/>
    </source>
</evidence>
<keyword evidence="2" id="KW-0489">Methyltransferase</keyword>
<dbReference type="RefSeq" id="WP_378974346.1">
    <property type="nucleotide sequence ID" value="NZ_JBHSWN010000001.1"/>
</dbReference>
<dbReference type="Gene3D" id="3.40.50.150">
    <property type="entry name" value="Vaccinia Virus protein VP39"/>
    <property type="match status" value="1"/>
</dbReference>
<comment type="caution">
    <text evidence="2">The sequence shown here is derived from an EMBL/GenBank/DDBJ whole genome shotgun (WGS) entry which is preliminary data.</text>
</comment>
<dbReference type="GO" id="GO:0032259">
    <property type="term" value="P:methylation"/>
    <property type="evidence" value="ECO:0007669"/>
    <property type="project" value="UniProtKB-KW"/>
</dbReference>
<dbReference type="EMBL" id="JBHSWN010000001">
    <property type="protein sequence ID" value="MFC6792453.1"/>
    <property type="molecule type" value="Genomic_DNA"/>
</dbReference>
<sequence length="223" mass="23351">MDALTLIRETYAPLAGKALLDIGCGTGSLARALTGEGAAVTGIDPGQDALAKARKAVPAARFETASAEALPFPDGTFDGAVMLNSLHHVPDPAKALKEAARVLRPGCRLVVVEPLASGTFFDALKPIEDETEIRAAAQAAIAETVAQGRVSCEREVIVERHESFTDIEAFFARVTTVDPARADAIRERRSEAEAAFAGAVEQGADGGFALVQPLRIHVLVPVA</sequence>
<dbReference type="InterPro" id="IPR013216">
    <property type="entry name" value="Methyltransf_11"/>
</dbReference>
<dbReference type="SUPFAM" id="SSF53335">
    <property type="entry name" value="S-adenosyl-L-methionine-dependent methyltransferases"/>
    <property type="match status" value="1"/>
</dbReference>
<dbReference type="Pfam" id="PF08241">
    <property type="entry name" value="Methyltransf_11"/>
    <property type="match status" value="1"/>
</dbReference>
<evidence type="ECO:0000313" key="2">
    <source>
        <dbReference type="EMBL" id="MFC6792453.1"/>
    </source>
</evidence>
<evidence type="ECO:0000313" key="3">
    <source>
        <dbReference type="Proteomes" id="UP001596292"/>
    </source>
</evidence>
<feature type="domain" description="Methyltransferase type 11" evidence="1">
    <location>
        <begin position="20"/>
        <end position="110"/>
    </location>
</feature>
<dbReference type="GO" id="GO:0008168">
    <property type="term" value="F:methyltransferase activity"/>
    <property type="evidence" value="ECO:0007669"/>
    <property type="project" value="UniProtKB-KW"/>
</dbReference>
<dbReference type="EC" id="2.1.1.-" evidence="2"/>
<proteinExistence type="predicted"/>
<dbReference type="Proteomes" id="UP001596292">
    <property type="component" value="Unassembled WGS sequence"/>
</dbReference>
<name>A0ABW2BPS4_9HYPH</name>
<dbReference type="CDD" id="cd02440">
    <property type="entry name" value="AdoMet_MTases"/>
    <property type="match status" value="1"/>
</dbReference>
<gene>
    <name evidence="2" type="ORF">ACFQE0_24570</name>
</gene>
<reference evidence="3" key="1">
    <citation type="journal article" date="2019" name="Int. J. Syst. Evol. Microbiol.">
        <title>The Global Catalogue of Microorganisms (GCM) 10K type strain sequencing project: providing services to taxonomists for standard genome sequencing and annotation.</title>
        <authorList>
            <consortium name="The Broad Institute Genomics Platform"/>
            <consortium name="The Broad Institute Genome Sequencing Center for Infectious Disease"/>
            <person name="Wu L."/>
            <person name="Ma J."/>
        </authorList>
    </citation>
    <scope>NUCLEOTIDE SEQUENCE [LARGE SCALE GENOMIC DNA]</scope>
    <source>
        <strain evidence="3">CCUG 48316</strain>
    </source>
</reference>
<dbReference type="InterPro" id="IPR029063">
    <property type="entry name" value="SAM-dependent_MTases_sf"/>
</dbReference>
<accession>A0ABW2BPS4</accession>